<gene>
    <name evidence="1" type="ORF">CA54_37410</name>
</gene>
<comment type="caution">
    <text evidence="1">The sequence shown here is derived from an EMBL/GenBank/DDBJ whole genome shotgun (WGS) entry which is preliminary data.</text>
</comment>
<keyword evidence="2" id="KW-1185">Reference proteome</keyword>
<reference evidence="1 2" key="1">
    <citation type="submission" date="2019-02" db="EMBL/GenBank/DDBJ databases">
        <title>Deep-cultivation of Planctomycetes and their phenomic and genomic characterization uncovers novel biology.</title>
        <authorList>
            <person name="Wiegand S."/>
            <person name="Jogler M."/>
            <person name="Boedeker C."/>
            <person name="Pinto D."/>
            <person name="Vollmers J."/>
            <person name="Rivas-Marin E."/>
            <person name="Kohn T."/>
            <person name="Peeters S.H."/>
            <person name="Heuer A."/>
            <person name="Rast P."/>
            <person name="Oberbeckmann S."/>
            <person name="Bunk B."/>
            <person name="Jeske O."/>
            <person name="Meyerdierks A."/>
            <person name="Storesund J.E."/>
            <person name="Kallscheuer N."/>
            <person name="Luecker S."/>
            <person name="Lage O.M."/>
            <person name="Pohl T."/>
            <person name="Merkel B.J."/>
            <person name="Hornburger P."/>
            <person name="Mueller R.-W."/>
            <person name="Bruemmer F."/>
            <person name="Labrenz M."/>
            <person name="Spormann A.M."/>
            <person name="Op Den Camp H."/>
            <person name="Overmann J."/>
            <person name="Amann R."/>
            <person name="Jetten M.S.M."/>
            <person name="Mascher T."/>
            <person name="Medema M.H."/>
            <person name="Devos D.P."/>
            <person name="Kaster A.-K."/>
            <person name="Ovreas L."/>
            <person name="Rohde M."/>
            <person name="Galperin M.Y."/>
            <person name="Jogler C."/>
        </authorList>
    </citation>
    <scope>NUCLEOTIDE SEQUENCE [LARGE SCALE GENOMIC DNA]</scope>
    <source>
        <strain evidence="1 2">CA54</strain>
    </source>
</reference>
<dbReference type="Proteomes" id="UP000320735">
    <property type="component" value="Unassembled WGS sequence"/>
</dbReference>
<dbReference type="OrthoDB" id="291082at2"/>
<dbReference type="EMBL" id="SJPP01000001">
    <property type="protein sequence ID" value="TWU14871.1"/>
    <property type="molecule type" value="Genomic_DNA"/>
</dbReference>
<sequence length="139" mass="15810">MIATLHELIPASIKAIPSLFWLNPDALFACLTAQGIEFEVHQIVDGEWDLVSSSLSDDEIFELVHLEDAQHRGECFLVPEACTRHNLSEFKCHSSDLKRFIHDFDISCFFDGDTIIVCFESRTLTIVHHEGVYVHVKIP</sequence>
<name>A0A5C6BTR5_9PLAN</name>
<protein>
    <submittedName>
        <fullName evidence="1">Uncharacterized protein</fullName>
    </submittedName>
</protein>
<accession>A0A5C6BTR5</accession>
<proteinExistence type="predicted"/>
<dbReference type="RefSeq" id="WP_146372129.1">
    <property type="nucleotide sequence ID" value="NZ_SJPP01000001.1"/>
</dbReference>
<dbReference type="AlphaFoldDB" id="A0A5C6BTR5"/>
<evidence type="ECO:0000313" key="2">
    <source>
        <dbReference type="Proteomes" id="UP000320735"/>
    </source>
</evidence>
<evidence type="ECO:0000313" key="1">
    <source>
        <dbReference type="EMBL" id="TWU14871.1"/>
    </source>
</evidence>
<organism evidence="1 2">
    <name type="scientific">Symmachiella macrocystis</name>
    <dbReference type="NCBI Taxonomy" id="2527985"/>
    <lineage>
        <taxon>Bacteria</taxon>
        <taxon>Pseudomonadati</taxon>
        <taxon>Planctomycetota</taxon>
        <taxon>Planctomycetia</taxon>
        <taxon>Planctomycetales</taxon>
        <taxon>Planctomycetaceae</taxon>
        <taxon>Symmachiella</taxon>
    </lineage>
</organism>